<feature type="transmembrane region" description="Helical" evidence="2">
    <location>
        <begin position="479"/>
        <end position="501"/>
    </location>
</feature>
<dbReference type="EMBL" id="VJWA01000002">
    <property type="protein sequence ID" value="TRW15019.1"/>
    <property type="molecule type" value="Genomic_DNA"/>
</dbReference>
<dbReference type="Proteomes" id="UP000317894">
    <property type="component" value="Unassembled WGS sequence"/>
</dbReference>
<feature type="transmembrane region" description="Helical" evidence="2">
    <location>
        <begin position="216"/>
        <end position="234"/>
    </location>
</feature>
<feature type="transmembrane region" description="Helical" evidence="2">
    <location>
        <begin position="715"/>
        <end position="738"/>
    </location>
</feature>
<feature type="transmembrane region" description="Helical" evidence="2">
    <location>
        <begin position="241"/>
        <end position="258"/>
    </location>
</feature>
<dbReference type="InterPro" id="IPR019286">
    <property type="entry name" value="DUF2339_TM"/>
</dbReference>
<feature type="transmembrane region" description="Helical" evidence="2">
    <location>
        <begin position="783"/>
        <end position="808"/>
    </location>
</feature>
<name>A0A552UA02_9SPHN</name>
<dbReference type="RefSeq" id="WP_144335188.1">
    <property type="nucleotide sequence ID" value="NZ_VJWA01000002.1"/>
</dbReference>
<protein>
    <submittedName>
        <fullName evidence="3">DUF2339 domain-containing protein</fullName>
    </submittedName>
</protein>
<comment type="caution">
    <text evidence="3">The sequence shown here is derived from an EMBL/GenBank/DDBJ whole genome shotgun (WGS) entry which is preliminary data.</text>
</comment>
<feature type="transmembrane region" description="Helical" evidence="2">
    <location>
        <begin position="372"/>
        <end position="392"/>
    </location>
</feature>
<feature type="transmembrane region" description="Helical" evidence="2">
    <location>
        <begin position="594"/>
        <end position="617"/>
    </location>
</feature>
<feature type="transmembrane region" description="Helical" evidence="2">
    <location>
        <begin position="343"/>
        <end position="366"/>
    </location>
</feature>
<feature type="transmembrane region" description="Helical" evidence="2">
    <location>
        <begin position="188"/>
        <end position="210"/>
    </location>
</feature>
<feature type="transmembrane region" description="Helical" evidence="2">
    <location>
        <begin position="559"/>
        <end position="582"/>
    </location>
</feature>
<accession>A0A552UA02</accession>
<dbReference type="PANTHER" id="PTHR38434">
    <property type="entry name" value="BLL2549 PROTEIN"/>
    <property type="match status" value="1"/>
</dbReference>
<feature type="transmembrane region" description="Helical" evidence="2">
    <location>
        <begin position="680"/>
        <end position="703"/>
    </location>
</feature>
<feature type="transmembrane region" description="Helical" evidence="2">
    <location>
        <begin position="157"/>
        <end position="176"/>
    </location>
</feature>
<dbReference type="Pfam" id="PF10101">
    <property type="entry name" value="DUF2339"/>
    <property type="match status" value="2"/>
</dbReference>
<keyword evidence="2" id="KW-0812">Transmembrane</keyword>
<evidence type="ECO:0000313" key="3">
    <source>
        <dbReference type="EMBL" id="TRW15019.1"/>
    </source>
</evidence>
<dbReference type="InterPro" id="IPR014600">
    <property type="entry name" value="UCP035905_mem"/>
</dbReference>
<dbReference type="PANTHER" id="PTHR38434:SF1">
    <property type="entry name" value="BLL2549 PROTEIN"/>
    <property type="match status" value="1"/>
</dbReference>
<dbReference type="AlphaFoldDB" id="A0A552UA02"/>
<feature type="transmembrane region" description="Helical" evidence="2">
    <location>
        <begin position="828"/>
        <end position="849"/>
    </location>
</feature>
<feature type="transmembrane region" description="Helical" evidence="2">
    <location>
        <begin position="856"/>
        <end position="874"/>
    </location>
</feature>
<keyword evidence="4" id="KW-1185">Reference proteome</keyword>
<feature type="transmembrane region" description="Helical" evidence="2">
    <location>
        <begin position="886"/>
        <end position="903"/>
    </location>
</feature>
<keyword evidence="2" id="KW-1133">Transmembrane helix</keyword>
<feature type="region of interest" description="Disordered" evidence="1">
    <location>
        <begin position="67"/>
        <end position="89"/>
    </location>
</feature>
<gene>
    <name evidence="3" type="ORF">FMM06_15295</name>
</gene>
<evidence type="ECO:0000256" key="2">
    <source>
        <dbReference type="SAM" id="Phobius"/>
    </source>
</evidence>
<feature type="transmembrane region" description="Helical" evidence="2">
    <location>
        <begin position="319"/>
        <end position="336"/>
    </location>
</feature>
<proteinExistence type="predicted"/>
<feature type="transmembrane region" description="Helical" evidence="2">
    <location>
        <begin position="288"/>
        <end position="307"/>
    </location>
</feature>
<feature type="transmembrane region" description="Helical" evidence="2">
    <location>
        <begin position="653"/>
        <end position="674"/>
    </location>
</feature>
<keyword evidence="2" id="KW-0472">Membrane</keyword>
<reference evidence="3 4" key="1">
    <citation type="submission" date="2019-07" db="EMBL/GenBank/DDBJ databases">
        <title>Novel species isolated from glacier.</title>
        <authorList>
            <person name="Liu Q."/>
            <person name="Xin Y.-H."/>
        </authorList>
    </citation>
    <scope>NUCLEOTIDE SEQUENCE [LARGE SCALE GENOMIC DNA]</scope>
    <source>
        <strain evidence="3 4">LB1R16</strain>
    </source>
</reference>
<sequence length="915" mass="96688">MIVWAGVCGAVAGWVLAEFDQIGLLLGALFGALAGLGLRTAVRKEIARAIEAANTPVAARYLPPTTIAAPAPPPEPVEDVAREPEPAPESRPAILAPWAARVPDEPAEPTKPNFVETAVAAARDWLLGGNTIVRAGLVILFIGLAFLARFAAQHALFPIELRLAIIMVVGMALLGVGFSRRHIRPTFALALQGTGVAAIYLTIFAATRLFDVLPPLPAFGLMIVVCALACALALLQNAQGLAVAAFLGGFAVPVLLSTGEGSSVVLFGYYTILNLAVLFIAQRRAWRLVNLVGFFATFGVATAWGILRYDPDQYATSQAFLITFVLIYIAAAMLYSRRAEGPLGSVVDSTLLFGPALAGFGLQVGLVRHIEFGSAFSALGFGAVYLGLAVFARRRGYAQNVLLRDSLIAIGVGFATLAIPLALGARWTSSAWALEGAAAFWVGMRQARWLPRAFGLALQAVAALVFVSTLDGTIGALPIFNATFLAAMLIALPLLATAWWLRRALPKGEGRFARSWAEVEDHLGAPVFVAGFAFWWLAWALEAVRTLPPVVAGEGPLPVFGPAIQPLLVMLAYVASAGIAAVAGRRLDWRVATWPARVTLVPIVVTLIGQIVAGRHVLLSPDFALWGAAIGVHVALLRAADRAGDTPPAWQRAAHVGTVWLLTLGLADCLWLGIDRAALWGTSWAGVVFLLSATLVLLALTATRGRAAWPFGAHATAYFWVAAAPLAALVFLGVLTAALSDPGRAAPLPYLPLLNPLELTLALGLAALWLWRRALVAAQPTGAGAITAPTALAPLALLAFVVVNTVWLRIAHHYLGVDWTADAMIDSFTVQTGLAILWTLLALGLMLVAHRRMERRLWLVGAALLALVVVKLLLIDLANAGGGERVVTFMAVGLLMLVMGYFAPLPPARDEGAPA</sequence>
<feature type="transmembrane region" description="Helical" evidence="2">
    <location>
        <begin position="22"/>
        <end position="42"/>
    </location>
</feature>
<feature type="transmembrane region" description="Helical" evidence="2">
    <location>
        <begin position="522"/>
        <end position="539"/>
    </location>
</feature>
<evidence type="ECO:0000256" key="1">
    <source>
        <dbReference type="SAM" id="MobiDB-lite"/>
    </source>
</evidence>
<feature type="transmembrane region" description="Helical" evidence="2">
    <location>
        <begin position="264"/>
        <end position="281"/>
    </location>
</feature>
<dbReference type="OrthoDB" id="207428at2"/>
<dbReference type="PIRSF" id="PIRSF035905">
    <property type="entry name" value="UCP035905_mp"/>
    <property type="match status" value="1"/>
</dbReference>
<evidence type="ECO:0000313" key="4">
    <source>
        <dbReference type="Proteomes" id="UP000317894"/>
    </source>
</evidence>
<organism evidence="3 4">
    <name type="scientific">Glacieibacterium frigidum</name>
    <dbReference type="NCBI Taxonomy" id="2593303"/>
    <lineage>
        <taxon>Bacteria</taxon>
        <taxon>Pseudomonadati</taxon>
        <taxon>Pseudomonadota</taxon>
        <taxon>Alphaproteobacteria</taxon>
        <taxon>Sphingomonadales</taxon>
        <taxon>Sphingosinicellaceae</taxon>
        <taxon>Glacieibacterium</taxon>
    </lineage>
</organism>
<feature type="transmembrane region" description="Helical" evidence="2">
    <location>
        <begin position="750"/>
        <end position="771"/>
    </location>
</feature>
<feature type="transmembrane region" description="Helical" evidence="2">
    <location>
        <begin position="132"/>
        <end position="151"/>
    </location>
</feature>
<feature type="transmembrane region" description="Helical" evidence="2">
    <location>
        <begin position="623"/>
        <end position="641"/>
    </location>
</feature>
<feature type="transmembrane region" description="Helical" evidence="2">
    <location>
        <begin position="449"/>
        <end position="467"/>
    </location>
</feature>